<name>A0A565BUS3_9BRAS</name>
<gene>
    <name evidence="2" type="ORF">ANE_LOCUS15575</name>
</gene>
<sequence>MATAHGLEILIYHLRLSARITHLVLISAYPAALVLVELTLTMGNSCSAGLLTLVNQDDDKTALQVRNLSGHRISAIPISGSFVYNTILSNGVYESTLHRVINNSLQYRVQKAAGSNDWNLQSELLERNEVGPFLDILEKGTT</sequence>
<evidence type="ECO:0000259" key="1">
    <source>
        <dbReference type="Pfam" id="PF03171"/>
    </source>
</evidence>
<feature type="domain" description="Isopenicillin N synthase-like Fe(2+) 2OG dioxygenase" evidence="1">
    <location>
        <begin position="37"/>
        <end position="104"/>
    </location>
</feature>
<comment type="caution">
    <text evidence="2">The sequence shown here is derived from an EMBL/GenBank/DDBJ whole genome shotgun (WGS) entry which is preliminary data.</text>
</comment>
<proteinExistence type="predicted"/>
<dbReference type="InterPro" id="IPR044861">
    <property type="entry name" value="IPNS-like_FE2OG_OXY"/>
</dbReference>
<dbReference type="AlphaFoldDB" id="A0A565BUS3"/>
<dbReference type="InterPro" id="IPR027443">
    <property type="entry name" value="IPNS-like_sf"/>
</dbReference>
<dbReference type="SUPFAM" id="SSF51197">
    <property type="entry name" value="Clavaminate synthase-like"/>
    <property type="match status" value="1"/>
</dbReference>
<dbReference type="EMBL" id="CABITT030000005">
    <property type="protein sequence ID" value="VVB05131.1"/>
    <property type="molecule type" value="Genomic_DNA"/>
</dbReference>
<accession>A0A565BUS3</accession>
<evidence type="ECO:0000313" key="3">
    <source>
        <dbReference type="Proteomes" id="UP000489600"/>
    </source>
</evidence>
<organism evidence="2 3">
    <name type="scientific">Arabis nemorensis</name>
    <dbReference type="NCBI Taxonomy" id="586526"/>
    <lineage>
        <taxon>Eukaryota</taxon>
        <taxon>Viridiplantae</taxon>
        <taxon>Streptophyta</taxon>
        <taxon>Embryophyta</taxon>
        <taxon>Tracheophyta</taxon>
        <taxon>Spermatophyta</taxon>
        <taxon>Magnoliopsida</taxon>
        <taxon>eudicotyledons</taxon>
        <taxon>Gunneridae</taxon>
        <taxon>Pentapetalae</taxon>
        <taxon>rosids</taxon>
        <taxon>malvids</taxon>
        <taxon>Brassicales</taxon>
        <taxon>Brassicaceae</taxon>
        <taxon>Arabideae</taxon>
        <taxon>Arabis</taxon>
    </lineage>
</organism>
<dbReference type="Pfam" id="PF03171">
    <property type="entry name" value="2OG-FeII_Oxy"/>
    <property type="match status" value="1"/>
</dbReference>
<dbReference type="OrthoDB" id="1001297at2759"/>
<protein>
    <recommendedName>
        <fullName evidence="1">Isopenicillin N synthase-like Fe(2+) 2OG dioxygenase domain-containing protein</fullName>
    </recommendedName>
</protein>
<keyword evidence="3" id="KW-1185">Reference proteome</keyword>
<reference evidence="2" key="1">
    <citation type="submission" date="2019-07" db="EMBL/GenBank/DDBJ databases">
        <authorList>
            <person name="Dittberner H."/>
        </authorList>
    </citation>
    <scope>NUCLEOTIDE SEQUENCE [LARGE SCALE GENOMIC DNA]</scope>
</reference>
<dbReference type="Gene3D" id="2.60.120.330">
    <property type="entry name" value="B-lactam Antibiotic, Isopenicillin N Synthase, Chain"/>
    <property type="match status" value="1"/>
</dbReference>
<dbReference type="Proteomes" id="UP000489600">
    <property type="component" value="Unassembled WGS sequence"/>
</dbReference>
<evidence type="ECO:0000313" key="2">
    <source>
        <dbReference type="EMBL" id="VVB05131.1"/>
    </source>
</evidence>